<reference evidence="4" key="1">
    <citation type="submission" date="2017-02" db="EMBL/GenBank/DDBJ databases">
        <title>Genome of Microbulbifer agarilyticus GP101.</title>
        <authorList>
            <person name="Jung J."/>
            <person name="Bae S.S."/>
            <person name="Baek K."/>
        </authorList>
    </citation>
    <scope>NUCLEOTIDE SEQUENCE [LARGE SCALE GENOMIC DNA]</scope>
    <source>
        <strain evidence="4">GP101</strain>
    </source>
</reference>
<organism evidence="4 5">
    <name type="scientific">Microbulbifer agarilyticus</name>
    <dbReference type="NCBI Taxonomy" id="260552"/>
    <lineage>
        <taxon>Bacteria</taxon>
        <taxon>Pseudomonadati</taxon>
        <taxon>Pseudomonadota</taxon>
        <taxon>Gammaproteobacteria</taxon>
        <taxon>Cellvibrionales</taxon>
        <taxon>Microbulbiferaceae</taxon>
        <taxon>Microbulbifer</taxon>
    </lineage>
</organism>
<feature type="DNA-binding region" description="H-T-H motif" evidence="2">
    <location>
        <begin position="32"/>
        <end position="51"/>
    </location>
</feature>
<dbReference type="InterPro" id="IPR009057">
    <property type="entry name" value="Homeodomain-like_sf"/>
</dbReference>
<evidence type="ECO:0000313" key="4">
    <source>
        <dbReference type="EMBL" id="AQQ68971.1"/>
    </source>
</evidence>
<dbReference type="Proteomes" id="UP000188219">
    <property type="component" value="Chromosome"/>
</dbReference>
<evidence type="ECO:0000256" key="1">
    <source>
        <dbReference type="ARBA" id="ARBA00023125"/>
    </source>
</evidence>
<dbReference type="GO" id="GO:0003677">
    <property type="term" value="F:DNA binding"/>
    <property type="evidence" value="ECO:0007669"/>
    <property type="project" value="UniProtKB-UniRule"/>
</dbReference>
<keyword evidence="5" id="KW-1185">Reference proteome</keyword>
<accession>A0A1Q2M8G7</accession>
<evidence type="ECO:0000313" key="5">
    <source>
        <dbReference type="Proteomes" id="UP000188219"/>
    </source>
</evidence>
<evidence type="ECO:0000259" key="3">
    <source>
        <dbReference type="PROSITE" id="PS50977"/>
    </source>
</evidence>
<protein>
    <recommendedName>
        <fullName evidence="3">HTH tetR-type domain-containing protein</fullName>
    </recommendedName>
</protein>
<dbReference type="AlphaFoldDB" id="A0A1Q2M8G7"/>
<evidence type="ECO:0000256" key="2">
    <source>
        <dbReference type="PROSITE-ProRule" id="PRU00335"/>
    </source>
</evidence>
<dbReference type="STRING" id="260552.Mag101_16025"/>
<dbReference type="Pfam" id="PF00440">
    <property type="entry name" value="TetR_N"/>
    <property type="match status" value="1"/>
</dbReference>
<sequence>MNKKAEKREVAMAKILNATLDLIARKGLAALSHRSIASEAGVQLAMTTYYFGTIDNILVEAFREYRKSMEPVNMGIVVSYSELLARCVDDQNELADRDAYIEGLADIFAQLIDTGPTTRLRQLQIECQYLYEQHPSPALAKEIQSYNDELTGHAREFIAPLATRSPDLDAQMFLWMIQSLEFSQVTSVGIKGQSSRDVLVRMLRGFLV</sequence>
<dbReference type="SUPFAM" id="SSF46689">
    <property type="entry name" value="Homeodomain-like"/>
    <property type="match status" value="1"/>
</dbReference>
<dbReference type="KEGG" id="maga:Mag101_16025"/>
<gene>
    <name evidence="4" type="ORF">Mag101_16025</name>
</gene>
<dbReference type="Gene3D" id="1.10.357.10">
    <property type="entry name" value="Tetracycline Repressor, domain 2"/>
    <property type="match status" value="1"/>
</dbReference>
<dbReference type="InterPro" id="IPR001647">
    <property type="entry name" value="HTH_TetR"/>
</dbReference>
<dbReference type="PROSITE" id="PS50977">
    <property type="entry name" value="HTH_TETR_2"/>
    <property type="match status" value="1"/>
</dbReference>
<name>A0A1Q2M8G7_9GAMM</name>
<dbReference type="EMBL" id="CP019650">
    <property type="protein sequence ID" value="AQQ68971.1"/>
    <property type="molecule type" value="Genomic_DNA"/>
</dbReference>
<dbReference type="eggNOG" id="COG3226">
    <property type="taxonomic scope" value="Bacteria"/>
</dbReference>
<keyword evidence="1 2" id="KW-0238">DNA-binding</keyword>
<feature type="domain" description="HTH tetR-type" evidence="3">
    <location>
        <begin position="9"/>
        <end position="69"/>
    </location>
</feature>
<proteinExistence type="predicted"/>